<comment type="caution">
    <text evidence="1">The sequence shown here is derived from an EMBL/GenBank/DDBJ whole genome shotgun (WGS) entry which is preliminary data.</text>
</comment>
<dbReference type="PANTHER" id="PTHR34853">
    <property type="match status" value="1"/>
</dbReference>
<dbReference type="Proteomes" id="UP000269872">
    <property type="component" value="Unassembled WGS sequence"/>
</dbReference>
<evidence type="ECO:0000313" key="2">
    <source>
        <dbReference type="Proteomes" id="UP000269872"/>
    </source>
</evidence>
<dbReference type="GO" id="GO:0004806">
    <property type="term" value="F:triacylglycerol lipase activity"/>
    <property type="evidence" value="ECO:0007669"/>
    <property type="project" value="InterPro"/>
</dbReference>
<dbReference type="Pfam" id="PF03583">
    <property type="entry name" value="LIP"/>
    <property type="match status" value="1"/>
</dbReference>
<sequence>MGDVSALIGLNRSSHVKGFGEVMMHSLVWSSAALLFALLTGCSGTPQATSEAVPGDGGVPGFYTWTGDLPSRPGELLRSEPLTPQQGLKNAALNIRILYTSTDGRSNGLIAVSGALFIPEGTPPKGGWPLMAWAHGTVGSADVCAPSFAGRSDRDTRYLNEWLGRGYAIVATDYEGLGTPGLHPFGLSSPLAYGVLDSIRAVQRADFNLSSRVVVFGQSQGGRAAFATAVYKKTYAPELNIVGVVATGTPYPMAQSREKHPAPDPFRDQVSPSLAYNLLRLSTAALIDPSFVPTDYLSDRSKPAFATSQRECLQAIERKVVADGLTFNNSFKRSPDPALDQVNRHSDYPTLKTDIPVFIGTGGKDVISPVRSQIALVKDACKAGDRVEWHYYPQLDHSGAVNGSLPDSTRFVEKAFSGEFMAGNCGATESMPQR</sequence>
<protein>
    <submittedName>
        <fullName evidence="1">Secretory lipase</fullName>
    </submittedName>
</protein>
<dbReference type="InterPro" id="IPR029058">
    <property type="entry name" value="AB_hydrolase_fold"/>
</dbReference>
<dbReference type="SUPFAM" id="SSF53474">
    <property type="entry name" value="alpha/beta-Hydrolases"/>
    <property type="match status" value="1"/>
</dbReference>
<accession>A0A3M6F7J1</accession>
<dbReference type="EMBL" id="RBUY01000067">
    <property type="protein sequence ID" value="RMV76582.1"/>
    <property type="molecule type" value="Genomic_DNA"/>
</dbReference>
<evidence type="ECO:0000313" key="1">
    <source>
        <dbReference type="EMBL" id="RMV76582.1"/>
    </source>
</evidence>
<dbReference type="PANTHER" id="PTHR34853:SF1">
    <property type="entry name" value="LIPASE 5"/>
    <property type="match status" value="1"/>
</dbReference>
<dbReference type="PIRSF" id="PIRSF029171">
    <property type="entry name" value="Esterase_LipA"/>
    <property type="match status" value="1"/>
</dbReference>
<proteinExistence type="predicted"/>
<organism evidence="1 2">
    <name type="scientific">Pseudomonas caricapapayae</name>
    <dbReference type="NCBI Taxonomy" id="46678"/>
    <lineage>
        <taxon>Bacteria</taxon>
        <taxon>Pseudomonadati</taxon>
        <taxon>Pseudomonadota</taxon>
        <taxon>Gammaproteobacteria</taxon>
        <taxon>Pseudomonadales</taxon>
        <taxon>Pseudomonadaceae</taxon>
        <taxon>Pseudomonas</taxon>
    </lineage>
</organism>
<reference evidence="1 2" key="1">
    <citation type="submission" date="2018-08" db="EMBL/GenBank/DDBJ databases">
        <title>Recombination of ecologically and evolutionarily significant loci maintains genetic cohesion in the Pseudomonas syringae species complex.</title>
        <authorList>
            <person name="Dillon M."/>
            <person name="Thakur S."/>
            <person name="Almeida R.N.D."/>
            <person name="Weir B.S."/>
            <person name="Guttman D.S."/>
        </authorList>
    </citation>
    <scope>NUCLEOTIDE SEQUENCE [LARGE SCALE GENOMIC DNA]</scope>
    <source>
        <strain evidence="1 2">ICMP 7496</strain>
    </source>
</reference>
<dbReference type="Gene3D" id="3.40.50.1820">
    <property type="entry name" value="alpha/beta hydrolase"/>
    <property type="match status" value="2"/>
</dbReference>
<gene>
    <name evidence="1" type="ORF">ALP05_100311</name>
</gene>
<dbReference type="AlphaFoldDB" id="A0A3M6F7J1"/>
<dbReference type="InterPro" id="IPR005152">
    <property type="entry name" value="Lipase_secreted"/>
</dbReference>
<dbReference type="GO" id="GO:0016042">
    <property type="term" value="P:lipid catabolic process"/>
    <property type="evidence" value="ECO:0007669"/>
    <property type="project" value="InterPro"/>
</dbReference>
<name>A0A3M6F7J1_9PSED</name>